<evidence type="ECO:0000313" key="6">
    <source>
        <dbReference type="Proteomes" id="UP000307943"/>
    </source>
</evidence>
<keyword evidence="6" id="KW-1185">Reference proteome</keyword>
<reference evidence="5 6" key="1">
    <citation type="submission" date="2019-05" db="EMBL/GenBank/DDBJ databases">
        <title>We sequenced the genome of Paenibacillus hemerocallicola KCTC 33185 for further insight into its adaptation and study the phylogeny of Paenibacillus.</title>
        <authorList>
            <person name="Narsing Rao M.P."/>
        </authorList>
    </citation>
    <scope>NUCLEOTIDE SEQUENCE [LARGE SCALE GENOMIC DNA]</scope>
    <source>
        <strain evidence="5 6">KCTC 33185</strain>
    </source>
</reference>
<organism evidence="5 6">
    <name type="scientific">Paenibacillus hemerocallicola</name>
    <dbReference type="NCBI Taxonomy" id="1172614"/>
    <lineage>
        <taxon>Bacteria</taxon>
        <taxon>Bacillati</taxon>
        <taxon>Bacillota</taxon>
        <taxon>Bacilli</taxon>
        <taxon>Bacillales</taxon>
        <taxon>Paenibacillaceae</taxon>
        <taxon>Paenibacillus</taxon>
    </lineage>
</organism>
<comment type="caution">
    <text evidence="5">The sequence shown here is derived from an EMBL/GenBank/DDBJ whole genome shotgun (WGS) entry which is preliminary data.</text>
</comment>
<dbReference type="Gene3D" id="3.40.50.1580">
    <property type="entry name" value="Nucleoside phosphorylase domain"/>
    <property type="match status" value="1"/>
</dbReference>
<dbReference type="RefSeq" id="WP_139607023.1">
    <property type="nucleotide sequence ID" value="NZ_VDCQ01000082.1"/>
</dbReference>
<accession>A0A5C4SXA0</accession>
<evidence type="ECO:0000256" key="2">
    <source>
        <dbReference type="ARBA" id="ARBA00021980"/>
    </source>
</evidence>
<dbReference type="OrthoDB" id="7945729at2"/>
<dbReference type="Pfam" id="PF01048">
    <property type="entry name" value="PNP_UDP_1"/>
    <property type="match status" value="1"/>
</dbReference>
<dbReference type="EC" id="2.4.2.3" evidence="1"/>
<dbReference type="PANTHER" id="PTHR43691">
    <property type="entry name" value="URIDINE PHOSPHORYLASE"/>
    <property type="match status" value="1"/>
</dbReference>
<evidence type="ECO:0000256" key="3">
    <source>
        <dbReference type="ARBA" id="ARBA00048447"/>
    </source>
</evidence>
<dbReference type="GO" id="GO:0009116">
    <property type="term" value="P:nucleoside metabolic process"/>
    <property type="evidence" value="ECO:0007669"/>
    <property type="project" value="InterPro"/>
</dbReference>
<dbReference type="EMBL" id="VDCQ01000082">
    <property type="protein sequence ID" value="TNJ60629.1"/>
    <property type="molecule type" value="Genomic_DNA"/>
</dbReference>
<feature type="domain" description="Nucleoside phosphorylase" evidence="4">
    <location>
        <begin position="66"/>
        <end position="250"/>
    </location>
</feature>
<evidence type="ECO:0000259" key="4">
    <source>
        <dbReference type="Pfam" id="PF01048"/>
    </source>
</evidence>
<protein>
    <recommendedName>
        <fullName evidence="2">Uridine phosphorylase</fullName>
        <ecNumber evidence="1">2.4.2.3</ecNumber>
    </recommendedName>
</protein>
<dbReference type="GO" id="GO:0004850">
    <property type="term" value="F:uridine phosphorylase activity"/>
    <property type="evidence" value="ECO:0007669"/>
    <property type="project" value="UniProtKB-EC"/>
</dbReference>
<dbReference type="AlphaFoldDB" id="A0A5C4SXA0"/>
<name>A0A5C4SXA0_9BACL</name>
<proteinExistence type="predicted"/>
<dbReference type="GO" id="GO:0005829">
    <property type="term" value="C:cytosol"/>
    <property type="evidence" value="ECO:0007669"/>
    <property type="project" value="TreeGrafter"/>
</dbReference>
<gene>
    <name evidence="5" type="ORF">FE784_35730</name>
</gene>
<evidence type="ECO:0000256" key="1">
    <source>
        <dbReference type="ARBA" id="ARBA00011888"/>
    </source>
</evidence>
<comment type="catalytic activity">
    <reaction evidence="3">
        <text>uridine + phosphate = alpha-D-ribose 1-phosphate + uracil</text>
        <dbReference type="Rhea" id="RHEA:24388"/>
        <dbReference type="ChEBI" id="CHEBI:16704"/>
        <dbReference type="ChEBI" id="CHEBI:17568"/>
        <dbReference type="ChEBI" id="CHEBI:43474"/>
        <dbReference type="ChEBI" id="CHEBI:57720"/>
        <dbReference type="EC" id="2.4.2.3"/>
    </reaction>
</comment>
<dbReference type="InterPro" id="IPR000845">
    <property type="entry name" value="Nucleoside_phosphorylase_d"/>
</dbReference>
<dbReference type="InterPro" id="IPR035994">
    <property type="entry name" value="Nucleoside_phosphorylase_sf"/>
</dbReference>
<dbReference type="SUPFAM" id="SSF53167">
    <property type="entry name" value="Purine and uridine phosphorylases"/>
    <property type="match status" value="1"/>
</dbReference>
<dbReference type="Proteomes" id="UP000307943">
    <property type="component" value="Unassembled WGS sequence"/>
</dbReference>
<evidence type="ECO:0000313" key="5">
    <source>
        <dbReference type="EMBL" id="TNJ60629.1"/>
    </source>
</evidence>
<dbReference type="PANTHER" id="PTHR43691:SF11">
    <property type="entry name" value="FI09636P-RELATED"/>
    <property type="match status" value="1"/>
</dbReference>
<sequence length="258" mass="28392">MQRYITPGTVMRNRFRHRPAPAWRLAILCFRDYTGSQILVEAFGATPVGYKVLYGMEEFDGAPIVYEAELAGGKVGIVTRCNWGGPQAAILVEELAELGVEWIIGYGAAGSIDKRIAKGKQLIASRTLLSDGTSRAYRKDEPYLECDAGFLRTALEAVEANGLTGDVRETTAATIDALYRETKELVEELRSAGAEIVNMETSALYAVSRVCGIKSVWIGFVSDCLVDDDWDDWHVNLSELAATTSRICLEVARRTLDQ</sequence>